<feature type="transmembrane region" description="Helical" evidence="1">
    <location>
        <begin position="88"/>
        <end position="106"/>
    </location>
</feature>
<dbReference type="WBParaSite" id="TCLT_0000339801-mRNA-1">
    <property type="protein sequence ID" value="TCLT_0000339801-mRNA-1"/>
    <property type="gene ID" value="TCLT_0000339801"/>
</dbReference>
<dbReference type="Proteomes" id="UP000276776">
    <property type="component" value="Unassembled WGS sequence"/>
</dbReference>
<reference evidence="5" key="1">
    <citation type="submission" date="2017-02" db="UniProtKB">
        <authorList>
            <consortium name="WormBaseParasite"/>
        </authorList>
    </citation>
    <scope>IDENTIFICATION</scope>
</reference>
<gene>
    <name evidence="3" type="ORF">TCLT_LOCUS3391</name>
</gene>
<dbReference type="OrthoDB" id="6278121at2759"/>
<protein>
    <submittedName>
        <fullName evidence="5">UPAR/Ly6 domain-containing protein</fullName>
    </submittedName>
</protein>
<evidence type="ECO:0000313" key="4">
    <source>
        <dbReference type="Proteomes" id="UP000276776"/>
    </source>
</evidence>
<reference evidence="3 4" key="2">
    <citation type="submission" date="2018-11" db="EMBL/GenBank/DDBJ databases">
        <authorList>
            <consortium name="Pathogen Informatics"/>
        </authorList>
    </citation>
    <scope>NUCLEOTIDE SEQUENCE [LARGE SCALE GENOMIC DNA]</scope>
</reference>
<dbReference type="EMBL" id="UYYF01001400">
    <property type="protein sequence ID" value="VDM99832.1"/>
    <property type="molecule type" value="Genomic_DNA"/>
</dbReference>
<keyword evidence="1" id="KW-0472">Membrane</keyword>
<dbReference type="OMA" id="KNDNVKQ"/>
<evidence type="ECO:0000313" key="3">
    <source>
        <dbReference type="EMBL" id="VDM99832.1"/>
    </source>
</evidence>
<dbReference type="AlphaFoldDB" id="A0A0N5CT40"/>
<proteinExistence type="predicted"/>
<evidence type="ECO:0000256" key="1">
    <source>
        <dbReference type="SAM" id="Phobius"/>
    </source>
</evidence>
<feature type="signal peptide" evidence="2">
    <location>
        <begin position="1"/>
        <end position="15"/>
    </location>
</feature>
<accession>A0A0N5CT40</accession>
<name>A0A0N5CT40_THECL</name>
<organism evidence="5">
    <name type="scientific">Thelazia callipaeda</name>
    <name type="common">Oriental eyeworm</name>
    <name type="synonym">Parasitic nematode</name>
    <dbReference type="NCBI Taxonomy" id="103827"/>
    <lineage>
        <taxon>Eukaryota</taxon>
        <taxon>Metazoa</taxon>
        <taxon>Ecdysozoa</taxon>
        <taxon>Nematoda</taxon>
        <taxon>Chromadorea</taxon>
        <taxon>Rhabditida</taxon>
        <taxon>Spirurina</taxon>
        <taxon>Spiruromorpha</taxon>
        <taxon>Thelazioidea</taxon>
        <taxon>Thelaziidae</taxon>
        <taxon>Thelazia</taxon>
    </lineage>
</organism>
<keyword evidence="2" id="KW-0732">Signal</keyword>
<keyword evidence="1" id="KW-1133">Transmembrane helix</keyword>
<feature type="chain" id="PRO_5043126318" evidence="2">
    <location>
        <begin position="16"/>
        <end position="125"/>
    </location>
</feature>
<keyword evidence="4" id="KW-1185">Reference proteome</keyword>
<keyword evidence="1" id="KW-0812">Transmembrane</keyword>
<evidence type="ECO:0000256" key="2">
    <source>
        <dbReference type="SAM" id="SignalP"/>
    </source>
</evidence>
<evidence type="ECO:0000313" key="5">
    <source>
        <dbReference type="WBParaSite" id="TCLT_0000339801-mRNA-1"/>
    </source>
</evidence>
<sequence>MKLLFYLLVFTPTMAFKCYQCNSGINEKGWEPCVDKEIKCPEGTESCSVMMYVSAKDQEIYMRKFCTSPGTPMVRYLRIMPRGGKCQSIFMVSFNLIYLNIFMVVIRRREALPPAPPSYYVRGLF</sequence>